<dbReference type="Proteomes" id="UP000005206">
    <property type="component" value="Chromosome 10"/>
</dbReference>
<dbReference type="HOGENOM" id="CLU_2121703_0_0_1"/>
<keyword evidence="2" id="KW-1185">Reference proteome</keyword>
<organism evidence="1 2">
    <name type="scientific">Fusarium vanettenii (strain ATCC MYA-4622 / CBS 123669 / FGSC 9596 / NRRL 45880 / 77-13-4)</name>
    <name type="common">Fusarium solani subsp. pisi</name>
    <dbReference type="NCBI Taxonomy" id="660122"/>
    <lineage>
        <taxon>Eukaryota</taxon>
        <taxon>Fungi</taxon>
        <taxon>Dikarya</taxon>
        <taxon>Ascomycota</taxon>
        <taxon>Pezizomycotina</taxon>
        <taxon>Sordariomycetes</taxon>
        <taxon>Hypocreomycetidae</taxon>
        <taxon>Hypocreales</taxon>
        <taxon>Nectriaceae</taxon>
        <taxon>Fusarium</taxon>
        <taxon>Fusarium solani species complex</taxon>
        <taxon>Fusarium vanettenii</taxon>
    </lineage>
</organism>
<dbReference type="AlphaFoldDB" id="C7Z1W8"/>
<sequence>MSFARWTKIAATVKGPSRNKETDPIDGCSLTRTFNVEWQKDFRKRNHSACVLEVTETLYLLLFALCLPVPSRQGLKQPVNAADMLENAPKIDLMTREISHQFILELDETYCFPS</sequence>
<dbReference type="InParanoid" id="C7Z1W8"/>
<protein>
    <submittedName>
        <fullName evidence="1">Uncharacterized protein</fullName>
    </submittedName>
</protein>
<name>C7Z1W8_FUSV7</name>
<accession>C7Z1W8</accession>
<gene>
    <name evidence="1" type="ORF">NECHADRAFT_85942</name>
</gene>
<dbReference type="KEGG" id="nhe:NECHADRAFT_85942"/>
<dbReference type="VEuPathDB" id="FungiDB:NECHADRAFT_85942"/>
<proteinExistence type="predicted"/>
<reference evidence="1 2" key="1">
    <citation type="journal article" date="2009" name="PLoS Genet.">
        <title>The genome of Nectria haematococca: contribution of supernumerary chromosomes to gene expansion.</title>
        <authorList>
            <person name="Coleman J.J."/>
            <person name="Rounsley S.D."/>
            <person name="Rodriguez-Carres M."/>
            <person name="Kuo A."/>
            <person name="Wasmann C.C."/>
            <person name="Grimwood J."/>
            <person name="Schmutz J."/>
            <person name="Taga M."/>
            <person name="White G.J."/>
            <person name="Zhou S."/>
            <person name="Schwartz D.C."/>
            <person name="Freitag M."/>
            <person name="Ma L.J."/>
            <person name="Danchin E.G."/>
            <person name="Henrissat B."/>
            <person name="Coutinho P.M."/>
            <person name="Nelson D.R."/>
            <person name="Straney D."/>
            <person name="Napoli C.A."/>
            <person name="Barker B.M."/>
            <person name="Gribskov M."/>
            <person name="Rep M."/>
            <person name="Kroken S."/>
            <person name="Molnar I."/>
            <person name="Rensing C."/>
            <person name="Kennell J.C."/>
            <person name="Zamora J."/>
            <person name="Farman M.L."/>
            <person name="Selker E.U."/>
            <person name="Salamov A."/>
            <person name="Shapiro H."/>
            <person name="Pangilinan J."/>
            <person name="Lindquist E."/>
            <person name="Lamers C."/>
            <person name="Grigoriev I.V."/>
            <person name="Geiser D.M."/>
            <person name="Covert S.F."/>
            <person name="Temporini E."/>
            <person name="Vanetten H.D."/>
        </authorList>
    </citation>
    <scope>NUCLEOTIDE SEQUENCE [LARGE SCALE GENOMIC DNA]</scope>
    <source>
        <strain evidence="2">ATCC MYA-4622 / CBS 123669 / FGSC 9596 / NRRL 45880 / 77-13-4</strain>
    </source>
</reference>
<dbReference type="GeneID" id="9671570"/>
<evidence type="ECO:0000313" key="2">
    <source>
        <dbReference type="Proteomes" id="UP000005206"/>
    </source>
</evidence>
<evidence type="ECO:0000313" key="1">
    <source>
        <dbReference type="EMBL" id="EEU41898.1"/>
    </source>
</evidence>
<dbReference type="RefSeq" id="XP_003047611.1">
    <property type="nucleotide sequence ID" value="XM_003047565.1"/>
</dbReference>
<dbReference type="EMBL" id="GG698906">
    <property type="protein sequence ID" value="EEU41898.1"/>
    <property type="molecule type" value="Genomic_DNA"/>
</dbReference>